<comment type="caution">
    <text evidence="2">The sequence shown here is derived from an EMBL/GenBank/DDBJ whole genome shotgun (WGS) entry which is preliminary data.</text>
</comment>
<dbReference type="EMBL" id="MGGM01000009">
    <property type="protein sequence ID" value="OGM29823.1"/>
    <property type="molecule type" value="Genomic_DNA"/>
</dbReference>
<accession>A0A1F7YR92</accession>
<feature type="transmembrane region" description="Helical" evidence="1">
    <location>
        <begin position="41"/>
        <end position="60"/>
    </location>
</feature>
<proteinExistence type="predicted"/>
<keyword evidence="1" id="KW-0812">Transmembrane</keyword>
<dbReference type="AlphaFoldDB" id="A0A1F7YR92"/>
<dbReference type="Proteomes" id="UP000177263">
    <property type="component" value="Unassembled WGS sequence"/>
</dbReference>
<keyword evidence="1" id="KW-1133">Transmembrane helix</keyword>
<gene>
    <name evidence="2" type="ORF">A2801_00280</name>
</gene>
<feature type="transmembrane region" description="Helical" evidence="1">
    <location>
        <begin position="67"/>
        <end position="88"/>
    </location>
</feature>
<evidence type="ECO:0000313" key="2">
    <source>
        <dbReference type="EMBL" id="OGM29823.1"/>
    </source>
</evidence>
<evidence type="ECO:0000256" key="1">
    <source>
        <dbReference type="SAM" id="Phobius"/>
    </source>
</evidence>
<evidence type="ECO:0000313" key="3">
    <source>
        <dbReference type="Proteomes" id="UP000177263"/>
    </source>
</evidence>
<organism evidence="2 3">
    <name type="scientific">Candidatus Woesebacteria bacterium RIFCSPHIGHO2_01_FULL_41_10</name>
    <dbReference type="NCBI Taxonomy" id="1802500"/>
    <lineage>
        <taxon>Bacteria</taxon>
        <taxon>Candidatus Woeseibacteriota</taxon>
    </lineage>
</organism>
<protein>
    <submittedName>
        <fullName evidence="2">Uncharacterized protein</fullName>
    </submittedName>
</protein>
<keyword evidence="1" id="KW-0472">Membrane</keyword>
<feature type="transmembrane region" description="Helical" evidence="1">
    <location>
        <begin position="12"/>
        <end position="35"/>
    </location>
</feature>
<sequence>MSELKNTLHRGLGVILLVVGLVMYVFPLGFMNFVGLPLLEGTMMGMFKMLGATFALVGMMNMHRGGWFLQWGDLWHAAWAVMMGFVFLQLGTQLVGFALVLWALFLVVMLFMERPWEVQSRDTMARQH</sequence>
<reference evidence="2 3" key="1">
    <citation type="journal article" date="2016" name="Nat. Commun.">
        <title>Thousands of microbial genomes shed light on interconnected biogeochemical processes in an aquifer system.</title>
        <authorList>
            <person name="Anantharaman K."/>
            <person name="Brown C.T."/>
            <person name="Hug L.A."/>
            <person name="Sharon I."/>
            <person name="Castelle C.J."/>
            <person name="Probst A.J."/>
            <person name="Thomas B.C."/>
            <person name="Singh A."/>
            <person name="Wilkins M.J."/>
            <person name="Karaoz U."/>
            <person name="Brodie E.L."/>
            <person name="Williams K.H."/>
            <person name="Hubbard S.S."/>
            <person name="Banfield J.F."/>
        </authorList>
    </citation>
    <scope>NUCLEOTIDE SEQUENCE [LARGE SCALE GENOMIC DNA]</scope>
</reference>
<name>A0A1F7YR92_9BACT</name>
<feature type="transmembrane region" description="Helical" evidence="1">
    <location>
        <begin position="94"/>
        <end position="112"/>
    </location>
</feature>